<accession>A0AAD2CYH2</accession>
<protein>
    <submittedName>
        <fullName evidence="1">Uncharacterized protein</fullName>
    </submittedName>
</protein>
<evidence type="ECO:0000313" key="2">
    <source>
        <dbReference type="Proteomes" id="UP001295684"/>
    </source>
</evidence>
<dbReference type="EMBL" id="CAMPGE010015937">
    <property type="protein sequence ID" value="CAI2374526.1"/>
    <property type="molecule type" value="Genomic_DNA"/>
</dbReference>
<dbReference type="Proteomes" id="UP001295684">
    <property type="component" value="Unassembled WGS sequence"/>
</dbReference>
<sequence length="271" mass="31431">MESSHKSCTRNPLLQRFERKILRGVKDLDFEICNIVHFRVYLEGLGLDIAHSDSSTDSEDDGYQEFQFFLDDKIERGFMKIITPFPFPDVSKFTCYNICWKNRYILNFLKSGFPAKVNDFNINIKQRGMIKDSSYFDSIIRISHRVCQKISICRFPISQRQFLRLLASYRHVEEFALILCKISMPTIPDFSKALRNTNICKLNLQRSTAKDGTDWGNSIEEFLNLIQGLSTSSHLLMVLQQLDIQGCGIDIDKAQQILTAFRFDKVTLKVN</sequence>
<gene>
    <name evidence="1" type="ORF">ECRASSUSDP1_LOCUS15880</name>
</gene>
<dbReference type="Gene3D" id="3.80.10.10">
    <property type="entry name" value="Ribonuclease Inhibitor"/>
    <property type="match status" value="1"/>
</dbReference>
<comment type="caution">
    <text evidence="1">The sequence shown here is derived from an EMBL/GenBank/DDBJ whole genome shotgun (WGS) entry which is preliminary data.</text>
</comment>
<reference evidence="1" key="1">
    <citation type="submission" date="2023-07" db="EMBL/GenBank/DDBJ databases">
        <authorList>
            <consortium name="AG Swart"/>
            <person name="Singh M."/>
            <person name="Singh A."/>
            <person name="Seah K."/>
            <person name="Emmerich C."/>
        </authorList>
    </citation>
    <scope>NUCLEOTIDE SEQUENCE</scope>
    <source>
        <strain evidence="1">DP1</strain>
    </source>
</reference>
<dbReference type="InterPro" id="IPR032675">
    <property type="entry name" value="LRR_dom_sf"/>
</dbReference>
<keyword evidence="2" id="KW-1185">Reference proteome</keyword>
<dbReference type="AlphaFoldDB" id="A0AAD2CYH2"/>
<evidence type="ECO:0000313" key="1">
    <source>
        <dbReference type="EMBL" id="CAI2374526.1"/>
    </source>
</evidence>
<organism evidence="1 2">
    <name type="scientific">Euplotes crassus</name>
    <dbReference type="NCBI Taxonomy" id="5936"/>
    <lineage>
        <taxon>Eukaryota</taxon>
        <taxon>Sar</taxon>
        <taxon>Alveolata</taxon>
        <taxon>Ciliophora</taxon>
        <taxon>Intramacronucleata</taxon>
        <taxon>Spirotrichea</taxon>
        <taxon>Hypotrichia</taxon>
        <taxon>Euplotida</taxon>
        <taxon>Euplotidae</taxon>
        <taxon>Moneuplotes</taxon>
    </lineage>
</organism>
<dbReference type="SUPFAM" id="SSF52047">
    <property type="entry name" value="RNI-like"/>
    <property type="match status" value="1"/>
</dbReference>
<proteinExistence type="predicted"/>
<name>A0AAD2CYH2_EUPCR</name>